<reference evidence="1 2" key="1">
    <citation type="journal article" date="2018" name="Science">
        <title>The opium poppy genome and morphinan production.</title>
        <authorList>
            <person name="Guo L."/>
            <person name="Winzer T."/>
            <person name="Yang X."/>
            <person name="Li Y."/>
            <person name="Ning Z."/>
            <person name="He Z."/>
            <person name="Teodor R."/>
            <person name="Lu Y."/>
            <person name="Bowser T.A."/>
            <person name="Graham I.A."/>
            <person name="Ye K."/>
        </authorList>
    </citation>
    <scope>NUCLEOTIDE SEQUENCE [LARGE SCALE GENOMIC DNA]</scope>
    <source>
        <strain evidence="2">cv. HN1</strain>
        <tissue evidence="1">Leaves</tissue>
    </source>
</reference>
<gene>
    <name evidence="1" type="ORF">C5167_032259</name>
</gene>
<dbReference type="Gramene" id="RZC69172">
    <property type="protein sequence ID" value="RZC69172"/>
    <property type="gene ID" value="C5167_032259"/>
</dbReference>
<keyword evidence="2" id="KW-1185">Reference proteome</keyword>
<name>A0A4Y7KA07_PAPSO</name>
<proteinExistence type="predicted"/>
<protein>
    <submittedName>
        <fullName evidence="1">Uncharacterized protein</fullName>
    </submittedName>
</protein>
<evidence type="ECO:0000313" key="1">
    <source>
        <dbReference type="EMBL" id="RZC69172.1"/>
    </source>
</evidence>
<sequence length="92" mass="10769">MEYVVVSDATFSTPNRIGLVFLHLMFAALEASMIRRANTNPISVGKLKTTLPVICMLGDGLTNPWRLQFWRRMRVVFLQEHRNVRERLSTYW</sequence>
<evidence type="ECO:0000313" key="2">
    <source>
        <dbReference type="Proteomes" id="UP000316621"/>
    </source>
</evidence>
<organism evidence="1 2">
    <name type="scientific">Papaver somniferum</name>
    <name type="common">Opium poppy</name>
    <dbReference type="NCBI Taxonomy" id="3469"/>
    <lineage>
        <taxon>Eukaryota</taxon>
        <taxon>Viridiplantae</taxon>
        <taxon>Streptophyta</taxon>
        <taxon>Embryophyta</taxon>
        <taxon>Tracheophyta</taxon>
        <taxon>Spermatophyta</taxon>
        <taxon>Magnoliopsida</taxon>
        <taxon>Ranunculales</taxon>
        <taxon>Papaveraceae</taxon>
        <taxon>Papaveroideae</taxon>
        <taxon>Papaver</taxon>
    </lineage>
</organism>
<dbReference type="EMBL" id="CM010721">
    <property type="protein sequence ID" value="RZC69172.1"/>
    <property type="molecule type" value="Genomic_DNA"/>
</dbReference>
<accession>A0A4Y7KA07</accession>
<dbReference type="AlphaFoldDB" id="A0A4Y7KA07"/>
<dbReference type="Proteomes" id="UP000316621">
    <property type="component" value="Chromosome 7"/>
</dbReference>